<dbReference type="InterPro" id="IPR000719">
    <property type="entry name" value="Prot_kinase_dom"/>
</dbReference>
<dbReference type="InterPro" id="IPR017441">
    <property type="entry name" value="Protein_kinase_ATP_BS"/>
</dbReference>
<evidence type="ECO:0000256" key="4">
    <source>
        <dbReference type="PROSITE-ProRule" id="PRU10141"/>
    </source>
</evidence>
<evidence type="ECO:0000313" key="7">
    <source>
        <dbReference type="EMBL" id="KEP45856.1"/>
    </source>
</evidence>
<evidence type="ECO:0000256" key="2">
    <source>
        <dbReference type="ARBA" id="ARBA00022741"/>
    </source>
</evidence>
<feature type="binding site" evidence="4">
    <location>
        <position position="36"/>
    </location>
    <ligand>
        <name>ATP</name>
        <dbReference type="ChEBI" id="CHEBI:30616"/>
    </ligand>
</feature>
<keyword evidence="7" id="KW-0808">Transferase</keyword>
<evidence type="ECO:0000256" key="1">
    <source>
        <dbReference type="ARBA" id="ARBA00012513"/>
    </source>
</evidence>
<feature type="domain" description="Protein kinase" evidence="6">
    <location>
        <begin position="7"/>
        <end position="278"/>
    </location>
</feature>
<dbReference type="PROSITE" id="PS50011">
    <property type="entry name" value="PROTEIN_KINASE_DOM"/>
    <property type="match status" value="1"/>
</dbReference>
<protein>
    <recommendedName>
        <fullName evidence="1">non-specific serine/threonine protein kinase</fullName>
        <ecNumber evidence="1">2.7.11.1</ecNumber>
    </recommendedName>
</protein>
<evidence type="ECO:0000256" key="3">
    <source>
        <dbReference type="ARBA" id="ARBA00022840"/>
    </source>
</evidence>
<dbReference type="PROSITE" id="PS00107">
    <property type="entry name" value="PROTEIN_KINASE_ATP"/>
    <property type="match status" value="1"/>
</dbReference>
<organism evidence="7 8">
    <name type="scientific">Rhizoctonia solani 123E</name>
    <dbReference type="NCBI Taxonomy" id="1423351"/>
    <lineage>
        <taxon>Eukaryota</taxon>
        <taxon>Fungi</taxon>
        <taxon>Dikarya</taxon>
        <taxon>Basidiomycota</taxon>
        <taxon>Agaricomycotina</taxon>
        <taxon>Agaricomycetes</taxon>
        <taxon>Cantharellales</taxon>
        <taxon>Ceratobasidiaceae</taxon>
        <taxon>Rhizoctonia</taxon>
    </lineage>
</organism>
<dbReference type="GO" id="GO:0004674">
    <property type="term" value="F:protein serine/threonine kinase activity"/>
    <property type="evidence" value="ECO:0007669"/>
    <property type="project" value="UniProtKB-EC"/>
</dbReference>
<proteinExistence type="predicted"/>
<dbReference type="InterPro" id="IPR008271">
    <property type="entry name" value="Ser/Thr_kinase_AS"/>
</dbReference>
<evidence type="ECO:0000256" key="5">
    <source>
        <dbReference type="SAM" id="MobiDB-lite"/>
    </source>
</evidence>
<keyword evidence="8" id="KW-1185">Reference proteome</keyword>
<dbReference type="STRING" id="1423351.A0A074RFH1"/>
<dbReference type="PROSITE" id="PS00108">
    <property type="entry name" value="PROTEIN_KINASE_ST"/>
    <property type="match status" value="1"/>
</dbReference>
<evidence type="ECO:0000259" key="6">
    <source>
        <dbReference type="PROSITE" id="PS50011"/>
    </source>
</evidence>
<sequence>METEITIQKGIQLGSGGFGRVFRAVHNDTKRVVALKQCRAPLRLKRPPLHYEANVLRTLSGHPSIPEVYAYGRIEHFELLSMQLLHQSLGDVVKEGRPLGVKMVANVACQMIDALEHVHSHGLVHRDIKPDNIMLKSADSWTLCLIDFGLTHPTSNSRVSIKPTPQEESKTPDKSAYLFGTLPFATQLVFRDDLESLAYTLLWLIRGYLPWSHYTMCGSRVSRIRQVFAQKKRHTGSTMAPGLPAEFAELVDYARSLSLDGKPEYNEWKRRFQQVEELATEKDAPTSQPQTPETSVARPEPPMEVGQVVLVKLDTSTTGDGYTIREGHEASFIPDPFFDGPDWITTYRPAVVAQVEWDDRAGKYSFLAIAVSRSLDIGEGATTKITRIPIASSHTSGASPRIHIEPGWPLNDSYFYVYKRPVKFYCLPSQERLHSTWRISSSDCDALLDELTPPPEEPPSLCTRYFKSLDSDIRHDARMKRWAGYCKLYAQVQPLTRTHLDDNSIDWFSKRAWFDECVRIQRHKNLHGGFWWTGAWFSSAYHPKEGDVEDSYMEPEYSTWRPQEERNQSLTLPGEDNYIDCTSERPLRLTKIIGLQQDSAQDARNHYE</sequence>
<evidence type="ECO:0000313" key="8">
    <source>
        <dbReference type="Proteomes" id="UP000027456"/>
    </source>
</evidence>
<dbReference type="EMBL" id="AZST01001447">
    <property type="protein sequence ID" value="KEP45856.1"/>
    <property type="molecule type" value="Genomic_DNA"/>
</dbReference>
<name>A0A074RFH1_9AGAM</name>
<dbReference type="Gene3D" id="1.10.510.10">
    <property type="entry name" value="Transferase(Phosphotransferase) domain 1"/>
    <property type="match status" value="1"/>
</dbReference>
<accession>A0A074RFH1</accession>
<dbReference type="HOGENOM" id="CLU_026874_0_0_1"/>
<dbReference type="InterPro" id="IPR050235">
    <property type="entry name" value="CK1_Ser-Thr_kinase"/>
</dbReference>
<dbReference type="PANTHER" id="PTHR11909">
    <property type="entry name" value="CASEIN KINASE-RELATED"/>
    <property type="match status" value="1"/>
</dbReference>
<keyword evidence="7" id="KW-0418">Kinase</keyword>
<dbReference type="Pfam" id="PF00069">
    <property type="entry name" value="Pkinase"/>
    <property type="match status" value="1"/>
</dbReference>
<dbReference type="EC" id="2.7.11.1" evidence="1"/>
<feature type="region of interest" description="Disordered" evidence="5">
    <location>
        <begin position="278"/>
        <end position="301"/>
    </location>
</feature>
<dbReference type="OrthoDB" id="5579860at2759"/>
<gene>
    <name evidence="7" type="ORF">V565_236160</name>
</gene>
<keyword evidence="3 4" id="KW-0067">ATP-binding</keyword>
<dbReference type="SMART" id="SM00220">
    <property type="entry name" value="S_TKc"/>
    <property type="match status" value="1"/>
</dbReference>
<dbReference type="InterPro" id="IPR011009">
    <property type="entry name" value="Kinase-like_dom_sf"/>
</dbReference>
<keyword evidence="2 4" id="KW-0547">Nucleotide-binding</keyword>
<dbReference type="AlphaFoldDB" id="A0A074RFH1"/>
<dbReference type="SUPFAM" id="SSF56112">
    <property type="entry name" value="Protein kinase-like (PK-like)"/>
    <property type="match status" value="1"/>
</dbReference>
<dbReference type="Proteomes" id="UP000027456">
    <property type="component" value="Unassembled WGS sequence"/>
</dbReference>
<reference evidence="7 8" key="1">
    <citation type="submission" date="2013-12" db="EMBL/GenBank/DDBJ databases">
        <authorList>
            <person name="Cubeta M."/>
            <person name="Pakala S."/>
            <person name="Fedorova N."/>
            <person name="Thomas E."/>
            <person name="Dean R."/>
            <person name="Jabaji S."/>
            <person name="Neate S."/>
            <person name="Toda T."/>
            <person name="Tavantzis S."/>
            <person name="Vilgalys R."/>
            <person name="Bharathan N."/>
            <person name="Pakala S."/>
            <person name="Losada L.S."/>
            <person name="Zafar N."/>
            <person name="Nierman W."/>
        </authorList>
    </citation>
    <scope>NUCLEOTIDE SEQUENCE [LARGE SCALE GENOMIC DNA]</scope>
    <source>
        <strain evidence="7 8">123E</strain>
    </source>
</reference>
<comment type="caution">
    <text evidence="7">The sequence shown here is derived from an EMBL/GenBank/DDBJ whole genome shotgun (WGS) entry which is preliminary data.</text>
</comment>
<feature type="compositionally biased region" description="Polar residues" evidence="5">
    <location>
        <begin position="285"/>
        <end position="294"/>
    </location>
</feature>
<dbReference type="GO" id="GO:0005524">
    <property type="term" value="F:ATP binding"/>
    <property type="evidence" value="ECO:0007669"/>
    <property type="project" value="UniProtKB-UniRule"/>
</dbReference>